<dbReference type="AlphaFoldDB" id="A0AA39QLI4"/>
<dbReference type="SUPFAM" id="SSF88723">
    <property type="entry name" value="PIN domain-like"/>
    <property type="match status" value="1"/>
</dbReference>
<comment type="similarity">
    <text evidence="1">Belongs to the asteroid family.</text>
</comment>
<dbReference type="PANTHER" id="PTHR15665">
    <property type="entry name" value="ASTEROID PROTEIN"/>
    <property type="match status" value="1"/>
</dbReference>
<feature type="region of interest" description="Disordered" evidence="2">
    <location>
        <begin position="549"/>
        <end position="569"/>
    </location>
</feature>
<name>A0AA39QLI4_9AGAR</name>
<comment type="caution">
    <text evidence="3">The sequence shown here is derived from an EMBL/GenBank/DDBJ whole genome shotgun (WGS) entry which is preliminary data.</text>
</comment>
<sequence>MGVHGLTTYLRENNRALSRTVQCSLNDPICVVVDAWSLIYALHQRCSLPWIYGGEYAEFAKLVTDVIQAWISAGLRISFVFDGPYPELKHATLVSRASKSIIEPSLLFFRTSQASRTSPRFLKETQIIPPLYYVATLHALEELCASTSSLDIHFADEECDPYAVELAGRLGGYVLGSDSDFVILNSDGYLGYIPLDGMVWTALIPDQVADVVNDDDDFQQVRKPKSRIRAAKAAPAFGKGIIPPENATQMSLSFSVYSPSVLADHLKLPVTLLPLLGSLVGNDFTNHDLTTRQNMHAMFFERQLTLIQRIDRVAATIQSILNPSSNRRKAKHQVGSVMDLIDQTVNSLMARNIQNIASGQVDDIVDKVAEGALQYAIPKYEGEHQGRKGLWPTRICALHEPDTCPLLPSFSRLLEVAARDVSDEEDEDNDELAMRIQIRTRYLDAYRKGHIPPLVMNCLTTSTYWPRQFLESPDLQTVALLGRAIRLWSYAILDDALGLPEEQQESESPVEQPDDEDELVDVVESDSDMDSDVGGDLLAPLRGALQSLRGSDVSNTDQGAPNSKLVPTPRPRAVNEYFRRGSKLINEPVEVPSLADLLASISTSERNLADSPVPLVLQSQEERLSVMLRALDSEIPGIIQLPPQQISVALVLRWILKMLSERAADGQNKIRESERWTQREALCFLASFSWDGNIATVQADQIAAPIIDRHVQIVAQVLHVLECVDHLANILLLRDVVASPTCIFSGRAFHSYLTGTSALPDVPTALWEVCQSGLEGAFVEERKKKSKKAKGTASKIPTVKTAKGTGLYAMLGDLET</sequence>
<evidence type="ECO:0000313" key="3">
    <source>
        <dbReference type="EMBL" id="KAK0504556.1"/>
    </source>
</evidence>
<dbReference type="PANTHER" id="PTHR15665:SF1">
    <property type="entry name" value="PROTEIN ASTEROID HOMOLOG 1"/>
    <property type="match status" value="1"/>
</dbReference>
<reference evidence="3" key="1">
    <citation type="submission" date="2023-06" db="EMBL/GenBank/DDBJ databases">
        <authorList>
            <consortium name="Lawrence Berkeley National Laboratory"/>
            <person name="Ahrendt S."/>
            <person name="Sahu N."/>
            <person name="Indic B."/>
            <person name="Wong-Bajracharya J."/>
            <person name="Merenyi Z."/>
            <person name="Ke H.-M."/>
            <person name="Monk M."/>
            <person name="Kocsube S."/>
            <person name="Drula E."/>
            <person name="Lipzen A."/>
            <person name="Balint B."/>
            <person name="Henrissat B."/>
            <person name="Andreopoulos B."/>
            <person name="Martin F.M."/>
            <person name="Harder C.B."/>
            <person name="Rigling D."/>
            <person name="Ford K.L."/>
            <person name="Foster G.D."/>
            <person name="Pangilinan J."/>
            <person name="Papanicolaou A."/>
            <person name="Barry K."/>
            <person name="LaButti K."/>
            <person name="Viragh M."/>
            <person name="Koriabine M."/>
            <person name="Yan M."/>
            <person name="Riley R."/>
            <person name="Champramary S."/>
            <person name="Plett K.L."/>
            <person name="Tsai I.J."/>
            <person name="Slot J."/>
            <person name="Sipos G."/>
            <person name="Plett J."/>
            <person name="Nagy L.G."/>
            <person name="Grigoriev I.V."/>
        </authorList>
    </citation>
    <scope>NUCLEOTIDE SEQUENCE</scope>
    <source>
        <strain evidence="3">HWK02</strain>
    </source>
</reference>
<evidence type="ECO:0000256" key="1">
    <source>
        <dbReference type="ARBA" id="ARBA00007398"/>
    </source>
</evidence>
<evidence type="ECO:0008006" key="5">
    <source>
        <dbReference type="Google" id="ProtNLM"/>
    </source>
</evidence>
<accession>A0AA39QLI4</accession>
<gene>
    <name evidence="3" type="ORF">EDD18DRAFT_1125384</name>
</gene>
<keyword evidence="4" id="KW-1185">Reference proteome</keyword>
<dbReference type="Gene3D" id="3.40.50.1010">
    <property type="entry name" value="5'-nuclease"/>
    <property type="match status" value="1"/>
</dbReference>
<evidence type="ECO:0000256" key="2">
    <source>
        <dbReference type="SAM" id="MobiDB-lite"/>
    </source>
</evidence>
<feature type="region of interest" description="Disordered" evidence="2">
    <location>
        <begin position="500"/>
        <end position="519"/>
    </location>
</feature>
<dbReference type="EMBL" id="JAUEPU010000002">
    <property type="protein sequence ID" value="KAK0504556.1"/>
    <property type="molecule type" value="Genomic_DNA"/>
</dbReference>
<dbReference type="InterPro" id="IPR029060">
    <property type="entry name" value="PIN-like_dom_sf"/>
</dbReference>
<dbReference type="InterPro" id="IPR026832">
    <property type="entry name" value="Asteroid"/>
</dbReference>
<proteinExistence type="inferred from homology"/>
<dbReference type="Proteomes" id="UP001175228">
    <property type="component" value="Unassembled WGS sequence"/>
</dbReference>
<protein>
    <recommendedName>
        <fullName evidence="5">PIN domain-like protein</fullName>
    </recommendedName>
</protein>
<evidence type="ECO:0000313" key="4">
    <source>
        <dbReference type="Proteomes" id="UP001175228"/>
    </source>
</evidence>
<organism evidence="3 4">
    <name type="scientific">Armillaria luteobubalina</name>
    <dbReference type="NCBI Taxonomy" id="153913"/>
    <lineage>
        <taxon>Eukaryota</taxon>
        <taxon>Fungi</taxon>
        <taxon>Dikarya</taxon>
        <taxon>Basidiomycota</taxon>
        <taxon>Agaricomycotina</taxon>
        <taxon>Agaricomycetes</taxon>
        <taxon>Agaricomycetidae</taxon>
        <taxon>Agaricales</taxon>
        <taxon>Marasmiineae</taxon>
        <taxon>Physalacriaceae</taxon>
        <taxon>Armillaria</taxon>
    </lineage>
</organism>
<feature type="compositionally biased region" description="Polar residues" evidence="2">
    <location>
        <begin position="549"/>
        <end position="561"/>
    </location>
</feature>